<protein>
    <recommendedName>
        <fullName evidence="4">DUF4760 domain-containing protein</fullName>
    </recommendedName>
</protein>
<keyword evidence="1" id="KW-0812">Transmembrane</keyword>
<evidence type="ECO:0008006" key="4">
    <source>
        <dbReference type="Google" id="ProtNLM"/>
    </source>
</evidence>
<accession>A0ABN1UJV8</accession>
<evidence type="ECO:0000256" key="1">
    <source>
        <dbReference type="SAM" id="Phobius"/>
    </source>
</evidence>
<dbReference type="Pfam" id="PF15956">
    <property type="entry name" value="DUF4760"/>
    <property type="match status" value="1"/>
</dbReference>
<dbReference type="EMBL" id="BAAAJE010000020">
    <property type="protein sequence ID" value="GAA1155014.1"/>
    <property type="molecule type" value="Genomic_DNA"/>
</dbReference>
<proteinExistence type="predicted"/>
<feature type="transmembrane region" description="Helical" evidence="1">
    <location>
        <begin position="6"/>
        <end position="24"/>
    </location>
</feature>
<reference evidence="2 3" key="1">
    <citation type="journal article" date="2019" name="Int. J. Syst. Evol. Microbiol.">
        <title>The Global Catalogue of Microorganisms (GCM) 10K type strain sequencing project: providing services to taxonomists for standard genome sequencing and annotation.</title>
        <authorList>
            <consortium name="The Broad Institute Genomics Platform"/>
            <consortium name="The Broad Institute Genome Sequencing Center for Infectious Disease"/>
            <person name="Wu L."/>
            <person name="Ma J."/>
        </authorList>
    </citation>
    <scope>NUCLEOTIDE SEQUENCE [LARGE SCALE GENOMIC DNA]</scope>
    <source>
        <strain evidence="2 3">JCM 11813</strain>
    </source>
</reference>
<sequence>MDEALPWISLGIALFALTINGLTFRDRRRQDRRDLFLKMHERLIDQDLQRGRRLLYQHIHDEGSARRLRMSPAEADAEIYQAINRALAMFDVFSMYVEKGYIDRAEALQEWGHTLARAFQQAQPFIADRDNNQTWLSWPNLRSFGQEAVRWHEERAQSPAKVTQEG</sequence>
<evidence type="ECO:0000313" key="3">
    <source>
        <dbReference type="Proteomes" id="UP001499979"/>
    </source>
</evidence>
<dbReference type="Proteomes" id="UP001499979">
    <property type="component" value="Unassembled WGS sequence"/>
</dbReference>
<evidence type="ECO:0000313" key="2">
    <source>
        <dbReference type="EMBL" id="GAA1155014.1"/>
    </source>
</evidence>
<comment type="caution">
    <text evidence="2">The sequence shown here is derived from an EMBL/GenBank/DDBJ whole genome shotgun (WGS) entry which is preliminary data.</text>
</comment>
<keyword evidence="1" id="KW-1133">Transmembrane helix</keyword>
<gene>
    <name evidence="2" type="ORF">GCM10009606_36510</name>
</gene>
<dbReference type="RefSeq" id="WP_343909055.1">
    <property type="nucleotide sequence ID" value="NZ_BAAAJE010000020.1"/>
</dbReference>
<organism evidence="2 3">
    <name type="scientific">Nocardioides aquiterrae</name>
    <dbReference type="NCBI Taxonomy" id="203799"/>
    <lineage>
        <taxon>Bacteria</taxon>
        <taxon>Bacillati</taxon>
        <taxon>Actinomycetota</taxon>
        <taxon>Actinomycetes</taxon>
        <taxon>Propionibacteriales</taxon>
        <taxon>Nocardioidaceae</taxon>
        <taxon>Nocardioides</taxon>
    </lineage>
</organism>
<dbReference type="InterPro" id="IPR031876">
    <property type="entry name" value="DUF4760"/>
</dbReference>
<keyword evidence="1" id="KW-0472">Membrane</keyword>
<name>A0ABN1UJV8_9ACTN</name>
<keyword evidence="3" id="KW-1185">Reference proteome</keyword>